<dbReference type="GeneID" id="37078268"/>
<dbReference type="EMBL" id="KZ821302">
    <property type="protein sequence ID" value="PYH40101.1"/>
    <property type="molecule type" value="Genomic_DNA"/>
</dbReference>
<dbReference type="AlphaFoldDB" id="A0A318YYM4"/>
<protein>
    <submittedName>
        <fullName evidence="1">Uncharacterized protein</fullName>
    </submittedName>
</protein>
<gene>
    <name evidence="1" type="ORF">BP01DRAFT_378109</name>
</gene>
<organism evidence="1 2">
    <name type="scientific">Aspergillus saccharolyticus JOP 1030-1</name>
    <dbReference type="NCBI Taxonomy" id="1450539"/>
    <lineage>
        <taxon>Eukaryota</taxon>
        <taxon>Fungi</taxon>
        <taxon>Dikarya</taxon>
        <taxon>Ascomycota</taxon>
        <taxon>Pezizomycotina</taxon>
        <taxon>Eurotiomycetes</taxon>
        <taxon>Eurotiomycetidae</taxon>
        <taxon>Eurotiales</taxon>
        <taxon>Aspergillaceae</taxon>
        <taxon>Aspergillus</taxon>
        <taxon>Aspergillus subgen. Circumdati</taxon>
    </lineage>
</organism>
<dbReference type="RefSeq" id="XP_025426083.1">
    <property type="nucleotide sequence ID" value="XM_025577039.1"/>
</dbReference>
<evidence type="ECO:0000313" key="2">
    <source>
        <dbReference type="Proteomes" id="UP000248349"/>
    </source>
</evidence>
<dbReference type="OrthoDB" id="4922812at2759"/>
<accession>A0A318YYM4</accession>
<name>A0A318YYM4_9EURO</name>
<sequence>MTLDIASVLSLIPRRPEQFDLLQQTLLYLVVIFYHTQYHAPSYHVFADRIRRVHLGPDRFLPSPLDVLSCLVWSVTTGAVLRPVVCVLTYLLQDPDFHRLSIYALDSFVYARAFIFFFCYTPFLRDVRGETIYALAIPLSAAFSIHESRVPGASLGFWVSQRSQIMIKLDERAKVSALEIYLVKGLRKLGYAGLPELRKVTLKRALKKPLVDDYIFTSEGSS</sequence>
<keyword evidence="2" id="KW-1185">Reference proteome</keyword>
<evidence type="ECO:0000313" key="1">
    <source>
        <dbReference type="EMBL" id="PYH40101.1"/>
    </source>
</evidence>
<proteinExistence type="predicted"/>
<reference evidence="1 2" key="1">
    <citation type="submission" date="2016-12" db="EMBL/GenBank/DDBJ databases">
        <title>The genomes of Aspergillus section Nigri reveals drivers in fungal speciation.</title>
        <authorList>
            <consortium name="DOE Joint Genome Institute"/>
            <person name="Vesth T.C."/>
            <person name="Nybo J."/>
            <person name="Theobald S."/>
            <person name="Brandl J."/>
            <person name="Frisvad J.C."/>
            <person name="Nielsen K.F."/>
            <person name="Lyhne E.K."/>
            <person name="Kogle M.E."/>
            <person name="Kuo A."/>
            <person name="Riley R."/>
            <person name="Clum A."/>
            <person name="Nolan M."/>
            <person name="Lipzen A."/>
            <person name="Salamov A."/>
            <person name="Henrissat B."/>
            <person name="Wiebenga A."/>
            <person name="De Vries R.P."/>
            <person name="Grigoriev I.V."/>
            <person name="Mortensen U.H."/>
            <person name="Andersen M.R."/>
            <person name="Baker S.E."/>
        </authorList>
    </citation>
    <scope>NUCLEOTIDE SEQUENCE [LARGE SCALE GENOMIC DNA]</scope>
    <source>
        <strain evidence="1 2">JOP 1030-1</strain>
    </source>
</reference>
<dbReference type="Proteomes" id="UP000248349">
    <property type="component" value="Unassembled WGS sequence"/>
</dbReference>